<dbReference type="FunCoup" id="B9RFC5">
    <property type="interactions" value="42"/>
</dbReference>
<dbReference type="KEGG" id="rcu:8287100"/>
<name>B9RFC5_RICCO</name>
<protein>
    <submittedName>
        <fullName evidence="4">Alpha-L-fucosidase 2, putative</fullName>
    </submittedName>
</protein>
<evidence type="ECO:0000313" key="5">
    <source>
        <dbReference type="Proteomes" id="UP000008311"/>
    </source>
</evidence>
<dbReference type="PANTHER" id="PTHR22835">
    <property type="entry name" value="ZINC FINGER FYVE DOMAIN CONTAINING PROTEIN"/>
    <property type="match status" value="1"/>
</dbReference>
<evidence type="ECO:0000256" key="1">
    <source>
        <dbReference type="ARBA" id="ARBA00008668"/>
    </source>
</evidence>
<organism evidence="4 5">
    <name type="scientific">Ricinus communis</name>
    <name type="common">Castor bean</name>
    <dbReference type="NCBI Taxonomy" id="3988"/>
    <lineage>
        <taxon>Eukaryota</taxon>
        <taxon>Viridiplantae</taxon>
        <taxon>Streptophyta</taxon>
        <taxon>Embryophyta</taxon>
        <taxon>Tracheophyta</taxon>
        <taxon>Spermatophyta</taxon>
        <taxon>Magnoliopsida</taxon>
        <taxon>eudicotyledons</taxon>
        <taxon>Gunneridae</taxon>
        <taxon>Pentapetalae</taxon>
        <taxon>rosids</taxon>
        <taxon>fabids</taxon>
        <taxon>Malpighiales</taxon>
        <taxon>Euphorbiaceae</taxon>
        <taxon>Acalyphoideae</taxon>
        <taxon>Acalypheae</taxon>
        <taxon>Ricinus</taxon>
    </lineage>
</organism>
<evidence type="ECO:0000313" key="4">
    <source>
        <dbReference type="EMBL" id="EEF49896.1"/>
    </source>
</evidence>
<dbReference type="GO" id="GO:0016788">
    <property type="term" value="F:hydrolase activity, acting on ester bonds"/>
    <property type="evidence" value="ECO:0007669"/>
    <property type="project" value="InterPro"/>
</dbReference>
<dbReference type="Pfam" id="PF00657">
    <property type="entry name" value="Lipase_GDSL"/>
    <property type="match status" value="1"/>
</dbReference>
<keyword evidence="5" id="KW-1185">Reference proteome</keyword>
<dbReference type="OrthoDB" id="809048at2759"/>
<dbReference type="InterPro" id="IPR001087">
    <property type="entry name" value="GDSL"/>
</dbReference>
<dbReference type="OMA" id="VHTIIDA"/>
<feature type="chain" id="PRO_5002890760" evidence="3">
    <location>
        <begin position="24"/>
        <end position="367"/>
    </location>
</feature>
<dbReference type="Proteomes" id="UP000008311">
    <property type="component" value="Unassembled WGS sequence"/>
</dbReference>
<dbReference type="EMBL" id="EQ973777">
    <property type="protein sequence ID" value="EEF49896.1"/>
    <property type="molecule type" value="Genomic_DNA"/>
</dbReference>
<keyword evidence="2" id="KW-0325">Glycoprotein</keyword>
<proteinExistence type="inferred from homology"/>
<keyword evidence="3" id="KW-0732">Signal</keyword>
<comment type="similarity">
    <text evidence="1">Belongs to the 'GDSL' lipolytic enzyme family.</text>
</comment>
<evidence type="ECO:0000256" key="3">
    <source>
        <dbReference type="SAM" id="SignalP"/>
    </source>
</evidence>
<dbReference type="AlphaFoldDB" id="B9RFC5"/>
<evidence type="ECO:0000256" key="2">
    <source>
        <dbReference type="ARBA" id="ARBA00023180"/>
    </source>
</evidence>
<gene>
    <name evidence="4" type="ORF">RCOM_1433580</name>
</gene>
<dbReference type="InterPro" id="IPR036514">
    <property type="entry name" value="SGNH_hydro_sf"/>
</dbReference>
<dbReference type="InParanoid" id="B9RFC5"/>
<sequence>MSINVSFFLVLMMGSLFLLSCEAQDLKACKFDAIYQLGDSISDTGNSIVEIPPAFHSRLPYGETIGKATGRPSDGYLMIDFIAQSAGLPFLEPYENPNSKFTHGADFSVAGARAMSAEDLLKLNLDVGFTNSSLSVQLGWLKKVLSTVCNGPKDCQEKLKSSLFMVGLIGPNDLMAGLFKGDGIEKVKTTVLPAVLQTVIDGVQTVISYGASRVVVPGAYPLGCTPSLLTTYSVNKSAAYDSLGCLKDYNDFFAYYNTQLQIALENSRKANPNVIIIYSDFYSATQSILDNLSTLGFKAFRKACCGIGGEFNFTPTMQKTCGAKGVPVCPNPKEHVFWDGGHFSHHANMVLAEWLIKEMLPQLHCSA</sequence>
<dbReference type="PANTHER" id="PTHR22835:SF675">
    <property type="entry name" value="ESTER HYDROLASE, PUTATIVE-RELATED"/>
    <property type="match status" value="1"/>
</dbReference>
<reference evidence="5" key="1">
    <citation type="journal article" date="2010" name="Nat. Biotechnol.">
        <title>Draft genome sequence of the oilseed species Ricinus communis.</title>
        <authorList>
            <person name="Chan A.P."/>
            <person name="Crabtree J."/>
            <person name="Zhao Q."/>
            <person name="Lorenzi H."/>
            <person name="Orvis J."/>
            <person name="Puiu D."/>
            <person name="Melake-Berhan A."/>
            <person name="Jones K.M."/>
            <person name="Redman J."/>
            <person name="Chen G."/>
            <person name="Cahoon E.B."/>
            <person name="Gedil M."/>
            <person name="Stanke M."/>
            <person name="Haas B.J."/>
            <person name="Wortman J.R."/>
            <person name="Fraser-Liggett C.M."/>
            <person name="Ravel J."/>
            <person name="Rabinowicz P.D."/>
        </authorList>
    </citation>
    <scope>NUCLEOTIDE SEQUENCE [LARGE SCALE GENOMIC DNA]</scope>
    <source>
        <strain evidence="5">cv. Hale</strain>
    </source>
</reference>
<dbReference type="Gene3D" id="3.40.50.1110">
    <property type="entry name" value="SGNH hydrolase"/>
    <property type="match status" value="1"/>
</dbReference>
<feature type="signal peptide" evidence="3">
    <location>
        <begin position="1"/>
        <end position="23"/>
    </location>
</feature>
<accession>B9RFC5</accession>